<evidence type="ECO:0000313" key="2">
    <source>
        <dbReference type="Proteomes" id="UP001620295"/>
    </source>
</evidence>
<dbReference type="RefSeq" id="WP_358701390.1">
    <property type="nucleotide sequence ID" value="NZ_JBFACG010000002.1"/>
</dbReference>
<reference evidence="1 2" key="1">
    <citation type="submission" date="2024-11" db="EMBL/GenBank/DDBJ databases">
        <title>The Natural Products Discovery Center: Release of the First 8490 Sequenced Strains for Exploring Actinobacteria Biosynthetic Diversity.</title>
        <authorList>
            <person name="Kalkreuter E."/>
            <person name="Kautsar S.A."/>
            <person name="Yang D."/>
            <person name="Bader C.D."/>
            <person name="Teijaro C.N."/>
            <person name="Fluegel L."/>
            <person name="Davis C.M."/>
            <person name="Simpson J.R."/>
            <person name="Lauterbach L."/>
            <person name="Steele A.D."/>
            <person name="Gui C."/>
            <person name="Meng S."/>
            <person name="Li G."/>
            <person name="Viehrig K."/>
            <person name="Ye F."/>
            <person name="Su P."/>
            <person name="Kiefer A.F."/>
            <person name="Nichols A."/>
            <person name="Cepeda A.J."/>
            <person name="Yan W."/>
            <person name="Fan B."/>
            <person name="Jiang Y."/>
            <person name="Adhikari A."/>
            <person name="Zheng C.-J."/>
            <person name="Schuster L."/>
            <person name="Cowan T.M."/>
            <person name="Smanski M.J."/>
            <person name="Chevrette M.G."/>
            <person name="De Carvalho L.P.S."/>
            <person name="Shen B."/>
        </authorList>
    </citation>
    <scope>NUCLEOTIDE SEQUENCE [LARGE SCALE GENOMIC DNA]</scope>
    <source>
        <strain evidence="1 2">NPDC020863</strain>
    </source>
</reference>
<organism evidence="1 2">
    <name type="scientific">Streptomyces milbemycinicus</name>
    <dbReference type="NCBI Taxonomy" id="476552"/>
    <lineage>
        <taxon>Bacteria</taxon>
        <taxon>Bacillati</taxon>
        <taxon>Actinomycetota</taxon>
        <taxon>Actinomycetes</taxon>
        <taxon>Kitasatosporales</taxon>
        <taxon>Streptomycetaceae</taxon>
        <taxon>Streptomyces</taxon>
    </lineage>
</organism>
<keyword evidence="2" id="KW-1185">Reference proteome</keyword>
<dbReference type="EMBL" id="JBJDQH010000007">
    <property type="protein sequence ID" value="MFK4267799.1"/>
    <property type="molecule type" value="Genomic_DNA"/>
</dbReference>
<name>A0ABW8LPG6_9ACTN</name>
<comment type="caution">
    <text evidence="1">The sequence shown here is derived from an EMBL/GenBank/DDBJ whole genome shotgun (WGS) entry which is preliminary data.</text>
</comment>
<accession>A0ABW8LPG6</accession>
<dbReference type="Proteomes" id="UP001620295">
    <property type="component" value="Unassembled WGS sequence"/>
</dbReference>
<gene>
    <name evidence="1" type="ORF">ACI2L5_23100</name>
</gene>
<protein>
    <submittedName>
        <fullName evidence="1">Uncharacterized protein</fullName>
    </submittedName>
</protein>
<evidence type="ECO:0000313" key="1">
    <source>
        <dbReference type="EMBL" id="MFK4267799.1"/>
    </source>
</evidence>
<sequence>MTRGMVEWAHGCAGRTVTWSAPDAYVLVDGVLLRMVPEPPGLPPGTAVTVRHDPERQRLVAHADGTADGTEAVAG</sequence>
<proteinExistence type="predicted"/>